<reference evidence="1" key="1">
    <citation type="submission" date="2017-10" db="EMBL/GenBank/DDBJ databases">
        <title>Genome sequence of cellulolytic Lachnospiraceae bacterium XHS1971 isolated from hotspring sediment.</title>
        <authorList>
            <person name="Vasudevan G."/>
            <person name="Joshi A.J."/>
            <person name="Hivarkar S."/>
            <person name="Lanjekar V.B."/>
            <person name="Dhakephalkar P.K."/>
            <person name="Dagar S."/>
        </authorList>
    </citation>
    <scope>NUCLEOTIDE SEQUENCE</scope>
    <source>
        <strain evidence="1">XHS1971</strain>
    </source>
</reference>
<organism evidence="1 2">
    <name type="scientific">Sporanaerobium hydrogeniformans</name>
    <dbReference type="NCBI Taxonomy" id="3072179"/>
    <lineage>
        <taxon>Bacteria</taxon>
        <taxon>Bacillati</taxon>
        <taxon>Bacillota</taxon>
        <taxon>Clostridia</taxon>
        <taxon>Lachnospirales</taxon>
        <taxon>Lachnospiraceae</taxon>
        <taxon>Sporanaerobium</taxon>
    </lineage>
</organism>
<comment type="caution">
    <text evidence="1">The sequence shown here is derived from an EMBL/GenBank/DDBJ whole genome shotgun (WGS) entry which is preliminary data.</text>
</comment>
<keyword evidence="1" id="KW-0456">Lyase</keyword>
<sequence length="234" mass="27484">MRIFRKGFNYSQDGPGNRLVYHLQSCNFRCKWCSNPESIGKSCALSIDCTVDELVDEIMRSKRMFFDGGGITLTGGEPTMQYEEMIVLLERLKSIGIHTVIETNGSHPRLLEVLPYIDFLIMDVKHYDDEVHRKYTGVSNRQIRDNLEKLCRLQREVLIRIPIINGINNDAQGFLDYFNQWDTSSLTFEFLPYHEYGKEKWEEPYEIQHGFITSEDLEQFKRAFNAHHFKIIET</sequence>
<keyword evidence="2" id="KW-1185">Reference proteome</keyword>
<proteinExistence type="predicted"/>
<gene>
    <name evidence="1" type="ORF">CS063_10350</name>
</gene>
<accession>A0AC61DCJ9</accession>
<keyword evidence="1" id="KW-0670">Pyruvate</keyword>
<dbReference type="EMBL" id="PEDL01000010">
    <property type="protein sequence ID" value="PHV70480.1"/>
    <property type="molecule type" value="Genomic_DNA"/>
</dbReference>
<evidence type="ECO:0000313" key="1">
    <source>
        <dbReference type="EMBL" id="PHV70480.1"/>
    </source>
</evidence>
<protein>
    <submittedName>
        <fullName evidence="1">Pyruvate formate lyase-activating protein</fullName>
    </submittedName>
</protein>
<dbReference type="Proteomes" id="UP000224460">
    <property type="component" value="Unassembled WGS sequence"/>
</dbReference>
<evidence type="ECO:0000313" key="2">
    <source>
        <dbReference type="Proteomes" id="UP000224460"/>
    </source>
</evidence>
<name>A0AC61DCJ9_9FIRM</name>